<keyword evidence="10" id="KW-0325">Glycoprotein</keyword>
<reference evidence="17" key="1">
    <citation type="submission" date="2016-06" db="UniProtKB">
        <authorList>
            <consortium name="WormBaseParasite"/>
        </authorList>
    </citation>
    <scope>IDENTIFICATION</scope>
</reference>
<keyword evidence="9 14" id="KW-0472">Membrane</keyword>
<accession>A0A183EDI6</accession>
<dbReference type="Proteomes" id="UP000271098">
    <property type="component" value="Unassembled WGS sequence"/>
</dbReference>
<name>A0A183EDI6_9BILA</name>
<dbReference type="GO" id="GO:0005886">
    <property type="term" value="C:plasma membrane"/>
    <property type="evidence" value="ECO:0007669"/>
    <property type="project" value="TreeGrafter"/>
</dbReference>
<dbReference type="PANTHER" id="PTHR11690:SF1">
    <property type="entry name" value="DEGENERIN LIKE"/>
    <property type="match status" value="1"/>
</dbReference>
<dbReference type="GO" id="GO:0015280">
    <property type="term" value="F:ligand-gated sodium channel activity"/>
    <property type="evidence" value="ECO:0007669"/>
    <property type="project" value="TreeGrafter"/>
</dbReference>
<dbReference type="InterPro" id="IPR001873">
    <property type="entry name" value="ENaC"/>
</dbReference>
<evidence type="ECO:0000313" key="17">
    <source>
        <dbReference type="WBParaSite" id="GPUH_0001905201-mRNA-1"/>
    </source>
</evidence>
<keyword evidence="7" id="KW-0915">Sodium</keyword>
<dbReference type="OrthoDB" id="5874059at2759"/>
<keyword evidence="6 14" id="KW-1133">Transmembrane helix</keyword>
<keyword evidence="11 13" id="KW-0739">Sodium transport</keyword>
<evidence type="ECO:0000313" key="16">
    <source>
        <dbReference type="Proteomes" id="UP000271098"/>
    </source>
</evidence>
<evidence type="ECO:0000256" key="8">
    <source>
        <dbReference type="ARBA" id="ARBA00023065"/>
    </source>
</evidence>
<dbReference type="AlphaFoldDB" id="A0A183EDI6"/>
<gene>
    <name evidence="15" type="ORF">GPUH_LOCUS19027</name>
</gene>
<proteinExistence type="inferred from homology"/>
<evidence type="ECO:0000256" key="7">
    <source>
        <dbReference type="ARBA" id="ARBA00023053"/>
    </source>
</evidence>
<keyword evidence="16" id="KW-1185">Reference proteome</keyword>
<evidence type="ECO:0000256" key="11">
    <source>
        <dbReference type="ARBA" id="ARBA00023201"/>
    </source>
</evidence>
<dbReference type="PANTHER" id="PTHR11690">
    <property type="entry name" value="AMILORIDE-SENSITIVE SODIUM CHANNEL-RELATED"/>
    <property type="match status" value="1"/>
</dbReference>
<keyword evidence="12 13" id="KW-0407">Ion channel</keyword>
<dbReference type="EMBL" id="UYRT01087789">
    <property type="protein sequence ID" value="VDN32995.1"/>
    <property type="molecule type" value="Genomic_DNA"/>
</dbReference>
<keyword evidence="5 13" id="KW-0812">Transmembrane</keyword>
<evidence type="ECO:0000256" key="6">
    <source>
        <dbReference type="ARBA" id="ARBA00022989"/>
    </source>
</evidence>
<evidence type="ECO:0000256" key="4">
    <source>
        <dbReference type="ARBA" id="ARBA00022461"/>
    </source>
</evidence>
<evidence type="ECO:0000256" key="9">
    <source>
        <dbReference type="ARBA" id="ARBA00023136"/>
    </source>
</evidence>
<evidence type="ECO:0000256" key="2">
    <source>
        <dbReference type="ARBA" id="ARBA00007193"/>
    </source>
</evidence>
<keyword evidence="8 13" id="KW-0406">Ion transport</keyword>
<dbReference type="Gene3D" id="1.10.287.770">
    <property type="entry name" value="YojJ-like"/>
    <property type="match status" value="1"/>
</dbReference>
<dbReference type="Pfam" id="PF00858">
    <property type="entry name" value="ASC"/>
    <property type="match status" value="1"/>
</dbReference>
<evidence type="ECO:0000256" key="3">
    <source>
        <dbReference type="ARBA" id="ARBA00022448"/>
    </source>
</evidence>
<evidence type="ECO:0000256" key="13">
    <source>
        <dbReference type="RuleBase" id="RU000679"/>
    </source>
</evidence>
<keyword evidence="4 13" id="KW-0894">Sodium channel</keyword>
<evidence type="ECO:0000256" key="5">
    <source>
        <dbReference type="ARBA" id="ARBA00022692"/>
    </source>
</evidence>
<protein>
    <submittedName>
        <fullName evidence="17">AcidPPc domain-containing protein</fullName>
    </submittedName>
</protein>
<evidence type="ECO:0000256" key="1">
    <source>
        <dbReference type="ARBA" id="ARBA00004141"/>
    </source>
</evidence>
<feature type="transmembrane region" description="Helical" evidence="14">
    <location>
        <begin position="205"/>
        <end position="228"/>
    </location>
</feature>
<evidence type="ECO:0000313" key="15">
    <source>
        <dbReference type="EMBL" id="VDN32995.1"/>
    </source>
</evidence>
<evidence type="ECO:0000256" key="10">
    <source>
        <dbReference type="ARBA" id="ARBA00023180"/>
    </source>
</evidence>
<dbReference type="WBParaSite" id="GPUH_0001905201-mRNA-1">
    <property type="protein sequence ID" value="GPUH_0001905201-mRNA-1"/>
    <property type="gene ID" value="GPUH_0001905201"/>
</dbReference>
<keyword evidence="3 13" id="KW-0813">Transport</keyword>
<evidence type="ECO:0000256" key="12">
    <source>
        <dbReference type="ARBA" id="ARBA00023303"/>
    </source>
</evidence>
<organism evidence="17">
    <name type="scientific">Gongylonema pulchrum</name>
    <dbReference type="NCBI Taxonomy" id="637853"/>
    <lineage>
        <taxon>Eukaryota</taxon>
        <taxon>Metazoa</taxon>
        <taxon>Ecdysozoa</taxon>
        <taxon>Nematoda</taxon>
        <taxon>Chromadorea</taxon>
        <taxon>Rhabditida</taxon>
        <taxon>Spirurina</taxon>
        <taxon>Spiruromorpha</taxon>
        <taxon>Spiruroidea</taxon>
        <taxon>Gongylonematidae</taxon>
        <taxon>Gongylonema</taxon>
    </lineage>
</organism>
<reference evidence="15 16" key="2">
    <citation type="submission" date="2018-11" db="EMBL/GenBank/DDBJ databases">
        <authorList>
            <consortium name="Pathogen Informatics"/>
        </authorList>
    </citation>
    <scope>NUCLEOTIDE SEQUENCE [LARGE SCALE GENOMIC DNA]</scope>
</reference>
<evidence type="ECO:0000256" key="14">
    <source>
        <dbReference type="SAM" id="Phobius"/>
    </source>
</evidence>
<sequence length="252" mass="28862">MQSCTIGSRRISCCEIFEPVFVLLRGRCMRLKPLYQIDNVESSVLSISILTVPSYFTTRTNSQPQVILYIADGHANVPVYPHYYVNENEWTRILFRLRKIVLLPTNKHCIPNDHFLGRAACFISQWLSEMIAKPYNCTLAYLQCQPACSRSDLVMQKYGSPILKTPNDPTKFLIEASYFELQYELYEEVVRTTLPGFISQIGGQFGLFLGVSIITVVEMIVAVVKLLYRAWNAAVRRKKRSITIQSVFSLKV</sequence>
<comment type="similarity">
    <text evidence="2 13">Belongs to the amiloride-sensitive sodium channel (TC 1.A.6) family.</text>
</comment>
<comment type="subcellular location">
    <subcellularLocation>
        <location evidence="1">Membrane</location>
        <topology evidence="1">Multi-pass membrane protein</topology>
    </subcellularLocation>
</comment>